<accession>A0A9P9YBL7</accession>
<comment type="caution">
    <text evidence="1">The sequence shown here is derived from an EMBL/GenBank/DDBJ whole genome shotgun (WGS) entry which is preliminary data.</text>
</comment>
<sequence>MFSTSPQLPIKWLSVKRSVKTIGNIPPRYTQIRATQTGHWNGPIIALYLGSAFEASVIKAAQSRECPTDMSDFRSRSSVM</sequence>
<name>A0A9P9YBL7_9MUSC</name>
<evidence type="ECO:0000313" key="2">
    <source>
        <dbReference type="Proteomes" id="UP001059596"/>
    </source>
</evidence>
<evidence type="ECO:0000313" key="1">
    <source>
        <dbReference type="EMBL" id="KAI8033690.1"/>
    </source>
</evidence>
<organism evidence="1 2">
    <name type="scientific">Drosophila gunungcola</name>
    <name type="common">fruit fly</name>
    <dbReference type="NCBI Taxonomy" id="103775"/>
    <lineage>
        <taxon>Eukaryota</taxon>
        <taxon>Metazoa</taxon>
        <taxon>Ecdysozoa</taxon>
        <taxon>Arthropoda</taxon>
        <taxon>Hexapoda</taxon>
        <taxon>Insecta</taxon>
        <taxon>Pterygota</taxon>
        <taxon>Neoptera</taxon>
        <taxon>Endopterygota</taxon>
        <taxon>Diptera</taxon>
        <taxon>Brachycera</taxon>
        <taxon>Muscomorpha</taxon>
        <taxon>Ephydroidea</taxon>
        <taxon>Drosophilidae</taxon>
        <taxon>Drosophila</taxon>
        <taxon>Sophophora</taxon>
    </lineage>
</organism>
<dbReference type="AlphaFoldDB" id="A0A9P9YBL7"/>
<gene>
    <name evidence="1" type="ORF">M5D96_013568</name>
</gene>
<reference evidence="1" key="1">
    <citation type="journal article" date="2023" name="Genome Biol. Evol.">
        <title>Long-read-based Genome Assembly of Drosophila gunungcola Reveals Fewer Chemosensory Genes in Flower-breeding Species.</title>
        <authorList>
            <person name="Negi A."/>
            <person name="Liao B.Y."/>
            <person name="Yeh S.D."/>
        </authorList>
    </citation>
    <scope>NUCLEOTIDE SEQUENCE</scope>
    <source>
        <strain evidence="1">Sukarami</strain>
    </source>
</reference>
<keyword evidence="2" id="KW-1185">Reference proteome</keyword>
<dbReference type="Proteomes" id="UP001059596">
    <property type="component" value="Unassembled WGS sequence"/>
</dbReference>
<proteinExistence type="predicted"/>
<dbReference type="EMBL" id="JAMKOV010000111">
    <property type="protein sequence ID" value="KAI8033690.1"/>
    <property type="molecule type" value="Genomic_DNA"/>
</dbReference>
<protein>
    <submittedName>
        <fullName evidence="1">Uncharacterized protein</fullName>
    </submittedName>
</protein>